<organism evidence="2 3">
    <name type="scientific">Actinoalloteichus hymeniacidonis</name>
    <dbReference type="NCBI Taxonomy" id="340345"/>
    <lineage>
        <taxon>Bacteria</taxon>
        <taxon>Bacillati</taxon>
        <taxon>Actinomycetota</taxon>
        <taxon>Actinomycetes</taxon>
        <taxon>Pseudonocardiales</taxon>
        <taxon>Pseudonocardiaceae</taxon>
        <taxon>Actinoalloteichus</taxon>
    </lineage>
</organism>
<sequence>MVMTAGSKTVKMTEQASTAGKLLRGVSGALTAGLVVLAITLVIAQVIAGRAGHPGPGILMVVVHLSAAIVAVLLQRASDHSRRGIRWQGPLLILLLGALLFWFAWWQ</sequence>
<keyword evidence="1" id="KW-0472">Membrane</keyword>
<keyword evidence="1" id="KW-0812">Transmembrane</keyword>
<evidence type="ECO:0000256" key="1">
    <source>
        <dbReference type="SAM" id="Phobius"/>
    </source>
</evidence>
<dbReference type="Proteomes" id="UP000095210">
    <property type="component" value="Chromosome"/>
</dbReference>
<accession>A0AAC9HMB7</accession>
<reference evidence="3" key="1">
    <citation type="submission" date="2016-03" db="EMBL/GenBank/DDBJ databases">
        <title>Complete genome sequence of the type strain Actinoalloteichus hymeniacidonis DSM 45092.</title>
        <authorList>
            <person name="Schaffert L."/>
            <person name="Albersmeier A."/>
            <person name="Winkler A."/>
            <person name="Kalinowski J."/>
            <person name="Zotchev S."/>
            <person name="Ruckert C."/>
        </authorList>
    </citation>
    <scope>NUCLEOTIDE SEQUENCE [LARGE SCALE GENOMIC DNA]</scope>
    <source>
        <strain evidence="3">HPA177(T) (DSM 45092(T))</strain>
    </source>
</reference>
<proteinExistence type="predicted"/>
<feature type="transmembrane region" description="Helical" evidence="1">
    <location>
        <begin position="21"/>
        <end position="48"/>
    </location>
</feature>
<dbReference type="KEGG" id="ahm:TL08_04745"/>
<keyword evidence="3" id="KW-1185">Reference proteome</keyword>
<evidence type="ECO:0000313" key="3">
    <source>
        <dbReference type="Proteomes" id="UP000095210"/>
    </source>
</evidence>
<dbReference type="AlphaFoldDB" id="A0AAC9HMB7"/>
<keyword evidence="1" id="KW-1133">Transmembrane helix</keyword>
<feature type="transmembrane region" description="Helical" evidence="1">
    <location>
        <begin position="87"/>
        <end position="106"/>
    </location>
</feature>
<name>A0AAC9HMB7_9PSEU</name>
<feature type="transmembrane region" description="Helical" evidence="1">
    <location>
        <begin position="54"/>
        <end position="75"/>
    </location>
</feature>
<protein>
    <submittedName>
        <fullName evidence="2">Uncharacterized protein</fullName>
    </submittedName>
</protein>
<evidence type="ECO:0000313" key="2">
    <source>
        <dbReference type="EMBL" id="AOS61779.1"/>
    </source>
</evidence>
<gene>
    <name evidence="2" type="ORF">TL08_04745</name>
</gene>
<dbReference type="EMBL" id="CP014859">
    <property type="protein sequence ID" value="AOS61779.1"/>
    <property type="molecule type" value="Genomic_DNA"/>
</dbReference>